<dbReference type="AlphaFoldDB" id="A0A0D1WSS6"/>
<name>A0A0D1WSS6_9EURO</name>
<dbReference type="Proteomes" id="UP000053599">
    <property type="component" value="Unassembled WGS sequence"/>
</dbReference>
<proteinExistence type="predicted"/>
<dbReference type="EMBL" id="KN846954">
    <property type="protein sequence ID" value="KIV78141.1"/>
    <property type="molecule type" value="Genomic_DNA"/>
</dbReference>
<organism evidence="1 2">
    <name type="scientific">Exophiala sideris</name>
    <dbReference type="NCBI Taxonomy" id="1016849"/>
    <lineage>
        <taxon>Eukaryota</taxon>
        <taxon>Fungi</taxon>
        <taxon>Dikarya</taxon>
        <taxon>Ascomycota</taxon>
        <taxon>Pezizomycotina</taxon>
        <taxon>Eurotiomycetes</taxon>
        <taxon>Chaetothyriomycetidae</taxon>
        <taxon>Chaetothyriales</taxon>
        <taxon>Herpotrichiellaceae</taxon>
        <taxon>Exophiala</taxon>
    </lineage>
</organism>
<gene>
    <name evidence="1" type="ORF">PV11_09887</name>
</gene>
<sequence length="134" mass="15231">MALLPLQHGNPGKWIRGLVRGASLNQVSAQANIFGHLKVLFGPFGRRVSVTIKHPKHGIQIVPYRLVQRCQDLCLQCTRGATKQRRKILFWLSRFVRDKKLWMNACGTPVGRATENKYSTLRRAWGNMDLAHTA</sequence>
<reference evidence="1 2" key="1">
    <citation type="submission" date="2015-01" db="EMBL/GenBank/DDBJ databases">
        <title>The Genome Sequence of Exophiala sideris CBS121828.</title>
        <authorList>
            <consortium name="The Broad Institute Genomics Platform"/>
            <person name="Cuomo C."/>
            <person name="de Hoog S."/>
            <person name="Gorbushina A."/>
            <person name="Stielow B."/>
            <person name="Teixiera M."/>
            <person name="Abouelleil A."/>
            <person name="Chapman S.B."/>
            <person name="Priest M."/>
            <person name="Young S.K."/>
            <person name="Wortman J."/>
            <person name="Nusbaum C."/>
            <person name="Birren B."/>
        </authorList>
    </citation>
    <scope>NUCLEOTIDE SEQUENCE [LARGE SCALE GENOMIC DNA]</scope>
    <source>
        <strain evidence="1 2">CBS 121828</strain>
    </source>
</reference>
<evidence type="ECO:0000313" key="2">
    <source>
        <dbReference type="Proteomes" id="UP000053599"/>
    </source>
</evidence>
<evidence type="ECO:0000313" key="1">
    <source>
        <dbReference type="EMBL" id="KIV78141.1"/>
    </source>
</evidence>
<protein>
    <submittedName>
        <fullName evidence="1">Uncharacterized protein</fullName>
    </submittedName>
</protein>
<accession>A0A0D1WSS6</accession>